<proteinExistence type="predicted"/>
<protein>
    <submittedName>
        <fullName evidence="3">Amidase signature domain-containing protein</fullName>
    </submittedName>
</protein>
<organism evidence="3 4">
    <name type="scientific">Dioszegia hungarica</name>
    <dbReference type="NCBI Taxonomy" id="4972"/>
    <lineage>
        <taxon>Eukaryota</taxon>
        <taxon>Fungi</taxon>
        <taxon>Dikarya</taxon>
        <taxon>Basidiomycota</taxon>
        <taxon>Agaricomycotina</taxon>
        <taxon>Tremellomycetes</taxon>
        <taxon>Tremellales</taxon>
        <taxon>Bulleribasidiaceae</taxon>
        <taxon>Dioszegia</taxon>
    </lineage>
</organism>
<dbReference type="InterPro" id="IPR023631">
    <property type="entry name" value="Amidase_dom"/>
</dbReference>
<dbReference type="PANTHER" id="PTHR42678">
    <property type="entry name" value="AMIDASE"/>
    <property type="match status" value="1"/>
</dbReference>
<dbReference type="SUPFAM" id="SSF75304">
    <property type="entry name" value="Amidase signature (AS) enzymes"/>
    <property type="match status" value="1"/>
</dbReference>
<keyword evidence="4" id="KW-1185">Reference proteome</keyword>
<sequence length="518" mass="55186">MLHFLLTLLIQPTFSYLITLADRQAILSPVQTTLAAFPTLPTGLDLLQTSTEEIGTFLKNGSLSSVDLVKAYLFNIEKNNHQGLNLRAVIQAAPLRGDVINIAARLDEERQAGTVRSPLHGIPILVKDNIATEPELGMNTSAGNFAFKESVVKEDAEVIRKLRDAGAIIIAKTNLNEFAGWKGILEFWDEGIPNGWSAVGGQTSSAYVEGGFAAGGDPLGSSSGSAVGVSAGFGAAALGTDTGGSVISPASRAALYAMRPTTGLVSVTGVVPISKDLDTVGPMGFTTRGIAILLDALTFSDGRLPLLAASPEVEKTLKATAETLAEKAGAEVIDVNMDLSTGDLDDIDTAIMTIMETSAREDMEEYMGRLEKSPVRTLRELIEWNEAHAELELPPGTCCQQRLLDSLLSPGRDSTRYAEAWETVQRLGRDRGLGHLFDRHNLDALVFSPDLGFVTAMTAALGYVEGTAPMGYCENGAPFGILFITKPGEEKKLLGILAGYEEIMPKRKIPGPVARVAK</sequence>
<dbReference type="Proteomes" id="UP001164286">
    <property type="component" value="Unassembled WGS sequence"/>
</dbReference>
<name>A0AA38H6Q6_9TREE</name>
<evidence type="ECO:0000256" key="1">
    <source>
        <dbReference type="SAM" id="SignalP"/>
    </source>
</evidence>
<feature type="signal peptide" evidence="1">
    <location>
        <begin position="1"/>
        <end position="15"/>
    </location>
</feature>
<evidence type="ECO:0000313" key="3">
    <source>
        <dbReference type="EMBL" id="KAI9635123.1"/>
    </source>
</evidence>
<evidence type="ECO:0000259" key="2">
    <source>
        <dbReference type="Pfam" id="PF01425"/>
    </source>
</evidence>
<feature type="domain" description="Amidase" evidence="2">
    <location>
        <begin position="97"/>
        <end position="315"/>
    </location>
</feature>
<gene>
    <name evidence="3" type="ORF">MKK02DRAFT_32620</name>
</gene>
<dbReference type="Pfam" id="PF01425">
    <property type="entry name" value="Amidase"/>
    <property type="match status" value="1"/>
</dbReference>
<dbReference type="GeneID" id="77727745"/>
<dbReference type="InterPro" id="IPR036928">
    <property type="entry name" value="AS_sf"/>
</dbReference>
<accession>A0AA38H6Q6</accession>
<dbReference type="PANTHER" id="PTHR42678:SF34">
    <property type="entry name" value="OS04G0183300 PROTEIN"/>
    <property type="match status" value="1"/>
</dbReference>
<dbReference type="RefSeq" id="XP_052944900.1">
    <property type="nucleotide sequence ID" value="XM_053088540.1"/>
</dbReference>
<keyword evidence="1" id="KW-0732">Signal</keyword>
<comment type="caution">
    <text evidence="3">The sequence shown here is derived from an EMBL/GenBank/DDBJ whole genome shotgun (WGS) entry which is preliminary data.</text>
</comment>
<dbReference type="EMBL" id="JAKWFO010000005">
    <property type="protein sequence ID" value="KAI9635123.1"/>
    <property type="molecule type" value="Genomic_DNA"/>
</dbReference>
<dbReference type="AlphaFoldDB" id="A0AA38H6Q6"/>
<dbReference type="Gene3D" id="3.90.1300.10">
    <property type="entry name" value="Amidase signature (AS) domain"/>
    <property type="match status" value="2"/>
</dbReference>
<feature type="chain" id="PRO_5041317298" evidence="1">
    <location>
        <begin position="16"/>
        <end position="518"/>
    </location>
</feature>
<reference evidence="3" key="1">
    <citation type="journal article" date="2022" name="G3 (Bethesda)">
        <title>High quality genome of the basidiomycete yeast Dioszegia hungarica PDD-24b-2 isolated from cloud water.</title>
        <authorList>
            <person name="Jarrige D."/>
            <person name="Haridas S."/>
            <person name="Bleykasten-Grosshans C."/>
            <person name="Joly M."/>
            <person name="Nadalig T."/>
            <person name="Sancelme M."/>
            <person name="Vuilleumier S."/>
            <person name="Grigoriev I.V."/>
            <person name="Amato P."/>
            <person name="Bringel F."/>
        </authorList>
    </citation>
    <scope>NUCLEOTIDE SEQUENCE</scope>
    <source>
        <strain evidence="3">PDD-24b-2</strain>
    </source>
</reference>
<evidence type="ECO:0000313" key="4">
    <source>
        <dbReference type="Proteomes" id="UP001164286"/>
    </source>
</evidence>